<sequence length="51" mass="5884">MPWKNYEAPSCEGCSERPRQKSVMECFLRENPTYTSSTLQCTVITNVNCHL</sequence>
<reference evidence="1" key="1">
    <citation type="journal article" date="2009" name="PLoS Genet.">
        <title>Sequencing, mapping, and analysis of 27,455 maize full-length cDNAs.</title>
        <authorList>
            <person name="Soderlund C."/>
            <person name="Descour A."/>
            <person name="Kudrna D."/>
            <person name="Bomhoff M."/>
            <person name="Boyd L."/>
            <person name="Currie J."/>
            <person name="Angelova A."/>
            <person name="Collura K."/>
            <person name="Wissotski M."/>
            <person name="Ashley E."/>
            <person name="Morrow D."/>
            <person name="Fernandes J."/>
            <person name="Walbot V."/>
            <person name="Yu Y."/>
        </authorList>
    </citation>
    <scope>NUCLEOTIDE SEQUENCE</scope>
    <source>
        <strain evidence="1">B73</strain>
    </source>
</reference>
<proteinExistence type="evidence at transcript level"/>
<evidence type="ECO:0000313" key="1">
    <source>
        <dbReference type="EMBL" id="ACR37294.1"/>
    </source>
</evidence>
<protein>
    <submittedName>
        <fullName evidence="1">Uncharacterized protein</fullName>
    </submittedName>
</protein>
<name>C4J7Z4_MAIZE</name>
<organism evidence="1">
    <name type="scientific">Zea mays</name>
    <name type="common">Maize</name>
    <dbReference type="NCBI Taxonomy" id="4577"/>
    <lineage>
        <taxon>Eukaryota</taxon>
        <taxon>Viridiplantae</taxon>
        <taxon>Streptophyta</taxon>
        <taxon>Embryophyta</taxon>
        <taxon>Tracheophyta</taxon>
        <taxon>Spermatophyta</taxon>
        <taxon>Magnoliopsida</taxon>
        <taxon>Liliopsida</taxon>
        <taxon>Poales</taxon>
        <taxon>Poaceae</taxon>
        <taxon>PACMAD clade</taxon>
        <taxon>Panicoideae</taxon>
        <taxon>Andropogonodae</taxon>
        <taxon>Andropogoneae</taxon>
        <taxon>Tripsacinae</taxon>
        <taxon>Zea</taxon>
    </lineage>
</organism>
<accession>C4J7Z4</accession>
<dbReference type="AlphaFoldDB" id="C4J7Z4"/>
<reference evidence="1" key="2">
    <citation type="submission" date="2012-06" db="EMBL/GenBank/DDBJ databases">
        <authorList>
            <person name="Yu Y."/>
            <person name="Currie J."/>
            <person name="Lomeli R."/>
            <person name="Angelova A."/>
            <person name="Collura K."/>
            <person name="Wissotski M."/>
            <person name="Campos D."/>
            <person name="Kudrna D."/>
            <person name="Golser W."/>
            <person name="Ashely E."/>
            <person name="Descour A."/>
            <person name="Fernandes J."/>
            <person name="Soderlund C."/>
            <person name="Walbot V."/>
        </authorList>
    </citation>
    <scope>NUCLEOTIDE SEQUENCE</scope>
    <source>
        <strain evidence="1">B73</strain>
    </source>
</reference>
<dbReference type="EMBL" id="BT086941">
    <property type="protein sequence ID" value="ACR37294.1"/>
    <property type="molecule type" value="mRNA"/>
</dbReference>